<dbReference type="InterPro" id="IPR012340">
    <property type="entry name" value="NA-bd_OB-fold"/>
</dbReference>
<evidence type="ECO:0000313" key="3">
    <source>
        <dbReference type="EMBL" id="OUM85423.1"/>
    </source>
</evidence>
<dbReference type="Pfam" id="PF01796">
    <property type="entry name" value="OB_ChsH2_C"/>
    <property type="match status" value="1"/>
</dbReference>
<dbReference type="Gene3D" id="6.10.30.10">
    <property type="match status" value="1"/>
</dbReference>
<gene>
    <name evidence="3" type="ORF">BAA01_13505</name>
</gene>
<dbReference type="PANTHER" id="PTHR34075:SF5">
    <property type="entry name" value="BLR3430 PROTEIN"/>
    <property type="match status" value="1"/>
</dbReference>
<feature type="domain" description="ChsH2 C-terminal OB-fold" evidence="1">
    <location>
        <begin position="53"/>
        <end position="112"/>
    </location>
</feature>
<dbReference type="Pfam" id="PF12172">
    <property type="entry name" value="zf-ChsH2"/>
    <property type="match status" value="1"/>
</dbReference>
<organism evidence="3 4">
    <name type="scientific">Bacillus thermozeamaize</name>
    <dbReference type="NCBI Taxonomy" id="230954"/>
    <lineage>
        <taxon>Bacteria</taxon>
        <taxon>Bacillati</taxon>
        <taxon>Bacillota</taxon>
        <taxon>Bacilli</taxon>
        <taxon>Bacillales</taxon>
        <taxon>Bacillaceae</taxon>
        <taxon>Bacillus</taxon>
    </lineage>
</organism>
<dbReference type="EMBL" id="LZRT01000103">
    <property type="protein sequence ID" value="OUM85423.1"/>
    <property type="molecule type" value="Genomic_DNA"/>
</dbReference>
<evidence type="ECO:0000259" key="2">
    <source>
        <dbReference type="Pfam" id="PF12172"/>
    </source>
</evidence>
<dbReference type="InterPro" id="IPR052513">
    <property type="entry name" value="Thioester_dehydratase-like"/>
</dbReference>
<reference evidence="4" key="1">
    <citation type="submission" date="2016-06" db="EMBL/GenBank/DDBJ databases">
        <authorList>
            <person name="Nascimento L."/>
            <person name="Pereira R.V."/>
            <person name="Martins L.F."/>
            <person name="Quaggio R.B."/>
            <person name="Silva A.M."/>
            <person name="Setubal J.C."/>
        </authorList>
    </citation>
    <scope>NUCLEOTIDE SEQUENCE [LARGE SCALE GENOMIC DNA]</scope>
</reference>
<dbReference type="SUPFAM" id="SSF50249">
    <property type="entry name" value="Nucleic acid-binding proteins"/>
    <property type="match status" value="1"/>
</dbReference>
<dbReference type="InterPro" id="IPR022002">
    <property type="entry name" value="ChsH2_Znr"/>
</dbReference>
<sequence length="143" mass="15885">MERVQDRLFHIPSGEGDEPYLIGNRCRACGSVFFPPKGGCPNCLREDTLESIPIGKRGRISSYSILHVAPPGFPVPHVQAMIRLDEGPLVFSLLKDVSPEPNAVAIGDAVQLYIGEVRKDEYGKPIIGWLYRPVSNERREEQG</sequence>
<evidence type="ECO:0008006" key="5">
    <source>
        <dbReference type="Google" id="ProtNLM"/>
    </source>
</evidence>
<protein>
    <recommendedName>
        <fullName evidence="5">DUF35 domain-containing protein</fullName>
    </recommendedName>
</protein>
<dbReference type="InterPro" id="IPR002878">
    <property type="entry name" value="ChsH2_C"/>
</dbReference>
<comment type="caution">
    <text evidence="3">The sequence shown here is derived from an EMBL/GenBank/DDBJ whole genome shotgun (WGS) entry which is preliminary data.</text>
</comment>
<dbReference type="Proteomes" id="UP000196475">
    <property type="component" value="Unassembled WGS sequence"/>
</dbReference>
<evidence type="ECO:0000259" key="1">
    <source>
        <dbReference type="Pfam" id="PF01796"/>
    </source>
</evidence>
<dbReference type="PANTHER" id="PTHR34075">
    <property type="entry name" value="BLR3430 PROTEIN"/>
    <property type="match status" value="1"/>
</dbReference>
<name>A0A1Y3PDN7_9BACI</name>
<dbReference type="AlphaFoldDB" id="A0A1Y3PDN7"/>
<feature type="domain" description="ChsH2 rubredoxin-like zinc ribbon" evidence="2">
    <location>
        <begin position="16"/>
        <end position="47"/>
    </location>
</feature>
<proteinExistence type="predicted"/>
<accession>A0A1Y3PDN7</accession>
<evidence type="ECO:0000313" key="4">
    <source>
        <dbReference type="Proteomes" id="UP000196475"/>
    </source>
</evidence>